<dbReference type="InterPro" id="IPR018262">
    <property type="entry name" value="Ribosomal_eL27_CS"/>
</dbReference>
<dbReference type="FunFam" id="2.30.30.770:FF:000001">
    <property type="entry name" value="60S ribosomal protein L27"/>
    <property type="match status" value="1"/>
</dbReference>
<evidence type="ECO:0000256" key="2">
    <source>
        <dbReference type="ARBA" id="ARBA00022980"/>
    </source>
</evidence>
<dbReference type="Gene3D" id="2.30.30.770">
    <property type="match status" value="1"/>
</dbReference>
<dbReference type="InterPro" id="IPR001141">
    <property type="entry name" value="Ribosomal_eL27"/>
</dbReference>
<dbReference type="PANTHER" id="PTHR10497">
    <property type="entry name" value="60S RIBOSOMAL PROTEIN L27"/>
    <property type="match status" value="1"/>
</dbReference>
<comment type="similarity">
    <text evidence="1 4">Belongs to the eukaryotic ribosomal protein eL27 family.</text>
</comment>
<dbReference type="OrthoDB" id="2365484at2759"/>
<keyword evidence="3 4" id="KW-0687">Ribonucleoprotein</keyword>
<dbReference type="InterPro" id="IPR008991">
    <property type="entry name" value="Translation_prot_SH3-like_sf"/>
</dbReference>
<dbReference type="STRING" id="1432141.A0A015MHW5"/>
<dbReference type="InterPro" id="IPR041991">
    <property type="entry name" value="Ribosomal_eL27_KOW"/>
</dbReference>
<dbReference type="GO" id="GO:0005840">
    <property type="term" value="C:ribosome"/>
    <property type="evidence" value="ECO:0007669"/>
    <property type="project" value="UniProtKB-KW"/>
</dbReference>
<keyword evidence="2 4" id="KW-0689">Ribosomal protein</keyword>
<dbReference type="PROSITE" id="PS01107">
    <property type="entry name" value="RIBOSOMAL_L27E"/>
    <property type="match status" value="1"/>
</dbReference>
<protein>
    <recommendedName>
        <fullName evidence="4">60S ribosomal protein L27</fullName>
    </recommendedName>
</protein>
<dbReference type="OMA" id="NQWFFTK"/>
<evidence type="ECO:0000313" key="6">
    <source>
        <dbReference type="Proteomes" id="UP000022910"/>
    </source>
</evidence>
<dbReference type="HOGENOM" id="CLU_067359_0_1_1"/>
<keyword evidence="6" id="KW-1185">Reference proteome</keyword>
<dbReference type="CDD" id="cd06090">
    <property type="entry name" value="KOW_RPL27"/>
    <property type="match status" value="1"/>
</dbReference>
<dbReference type="GO" id="GO:1990904">
    <property type="term" value="C:ribonucleoprotein complex"/>
    <property type="evidence" value="ECO:0007669"/>
    <property type="project" value="UniProtKB-KW"/>
</dbReference>
<comment type="caution">
    <text evidence="5">The sequence shown here is derived from an EMBL/GenBank/DDBJ whole genome shotgun (WGS) entry which is preliminary data.</text>
</comment>
<dbReference type="Proteomes" id="UP000022910">
    <property type="component" value="Unassembled WGS sequence"/>
</dbReference>
<evidence type="ECO:0000256" key="1">
    <source>
        <dbReference type="ARBA" id="ARBA00009124"/>
    </source>
</evidence>
<organism evidence="5 6">
    <name type="scientific">Rhizophagus irregularis (strain DAOM 197198w)</name>
    <name type="common">Glomus intraradices</name>
    <dbReference type="NCBI Taxonomy" id="1432141"/>
    <lineage>
        <taxon>Eukaryota</taxon>
        <taxon>Fungi</taxon>
        <taxon>Fungi incertae sedis</taxon>
        <taxon>Mucoromycota</taxon>
        <taxon>Glomeromycotina</taxon>
        <taxon>Glomeromycetes</taxon>
        <taxon>Glomerales</taxon>
        <taxon>Glomeraceae</taxon>
        <taxon>Rhizophagus</taxon>
    </lineage>
</organism>
<evidence type="ECO:0000256" key="4">
    <source>
        <dbReference type="RuleBase" id="RU000575"/>
    </source>
</evidence>
<proteinExistence type="inferred from homology"/>
<gene>
    <name evidence="5" type="ORF">RirG_123470</name>
</gene>
<dbReference type="EMBL" id="JEMT01018816">
    <property type="protein sequence ID" value="EXX66468.1"/>
    <property type="molecule type" value="Genomic_DNA"/>
</dbReference>
<dbReference type="AlphaFoldDB" id="A0A015MHW5"/>
<evidence type="ECO:0000313" key="5">
    <source>
        <dbReference type="EMBL" id="EXX66468.1"/>
    </source>
</evidence>
<name>A0A015MHW5_RHIIW</name>
<sequence>MVKFLKPGKVAIVLSGRYAGKKVVIVKNLDEGTKDRQYGHAIVVGIERYPLKVTRKMGPKRIAKRSRIKPFIKIINYNHLMPTRYTFELEDIKQTVNLDCFKEPSQRKDAKKAVKKHLQDRYKNDKTGKSKWFFTKLRF</sequence>
<dbReference type="InterPro" id="IPR038655">
    <property type="entry name" value="Ribosomal_eL27_sf"/>
</dbReference>
<dbReference type="Pfam" id="PF01777">
    <property type="entry name" value="Ribosomal_L27e"/>
    <property type="match status" value="1"/>
</dbReference>
<accession>A0A015MHW5</accession>
<dbReference type="GO" id="GO:0006412">
    <property type="term" value="P:translation"/>
    <property type="evidence" value="ECO:0007669"/>
    <property type="project" value="InterPro"/>
</dbReference>
<evidence type="ECO:0000256" key="3">
    <source>
        <dbReference type="ARBA" id="ARBA00023274"/>
    </source>
</evidence>
<reference evidence="5 6" key="1">
    <citation type="submission" date="2014-02" db="EMBL/GenBank/DDBJ databases">
        <title>Single nucleus genome sequencing reveals high similarity among nuclei of an endomycorrhizal fungus.</title>
        <authorList>
            <person name="Lin K."/>
            <person name="Geurts R."/>
            <person name="Zhang Z."/>
            <person name="Limpens E."/>
            <person name="Saunders D.G."/>
            <person name="Mu D."/>
            <person name="Pang E."/>
            <person name="Cao H."/>
            <person name="Cha H."/>
            <person name="Lin T."/>
            <person name="Zhou Q."/>
            <person name="Shang Y."/>
            <person name="Li Y."/>
            <person name="Ivanov S."/>
            <person name="Sharma T."/>
            <person name="Velzen R.V."/>
            <person name="Ruijter N.D."/>
            <person name="Aanen D.K."/>
            <person name="Win J."/>
            <person name="Kamoun S."/>
            <person name="Bisseling T."/>
            <person name="Huang S."/>
        </authorList>
    </citation>
    <scope>NUCLEOTIDE SEQUENCE [LARGE SCALE GENOMIC DNA]</scope>
    <source>
        <strain evidence="6">DAOM197198w</strain>
    </source>
</reference>
<dbReference type="SMR" id="A0A015MHW5"/>
<dbReference type="GO" id="GO:0003735">
    <property type="term" value="F:structural constituent of ribosome"/>
    <property type="evidence" value="ECO:0007669"/>
    <property type="project" value="InterPro"/>
</dbReference>
<dbReference type="SUPFAM" id="SSF50104">
    <property type="entry name" value="Translation proteins SH3-like domain"/>
    <property type="match status" value="1"/>
</dbReference>